<dbReference type="Proteomes" id="UP000654918">
    <property type="component" value="Unassembled WGS sequence"/>
</dbReference>
<proteinExistence type="predicted"/>
<keyword evidence="3" id="KW-1185">Reference proteome</keyword>
<accession>A0A8H6N7P7</accession>
<dbReference type="Pfam" id="PF06985">
    <property type="entry name" value="HET"/>
    <property type="match status" value="1"/>
</dbReference>
<comment type="caution">
    <text evidence="2">The sequence shown here is derived from an EMBL/GenBank/DDBJ whole genome shotgun (WGS) entry which is preliminary data.</text>
</comment>
<gene>
    <name evidence="2" type="ORF">CPLU01_11494</name>
</gene>
<sequence length="333" mass="38043">MATLSALHQTLPLDGSRKLIRLLKVEPGQWNEDIRTKLHVASLRRAARDGFSALSYVWGQLDPDAEQHVWVNGHAIPVTPNLFLALRLLCAHAREKALVMWIDALCIDQSSSEERSQQVGMMGDIYRKCGEGLVWLGDFEARFGTAIPDCWSFTGDGSDYSGPSWLRYLDSFGVEDFNQDISIELGERIGIDKIPGICIVEDRVRGLQNLRLADAVFHFAWFLRQLLLAWEEDRHLDASWKMVPHNLFVPPERVSRDWRGYWSRTRELLSVLTGDAWFRRLWVVQELALPVRVQFFFGPISMPLKMFKMVFGFLMSTRVLEWDGGAGTKTASS</sequence>
<evidence type="ECO:0000259" key="1">
    <source>
        <dbReference type="Pfam" id="PF06985"/>
    </source>
</evidence>
<evidence type="ECO:0000313" key="3">
    <source>
        <dbReference type="Proteomes" id="UP000654918"/>
    </source>
</evidence>
<dbReference type="EMBL" id="WIGO01000216">
    <property type="protein sequence ID" value="KAF6823279.1"/>
    <property type="molecule type" value="Genomic_DNA"/>
</dbReference>
<protein>
    <submittedName>
        <fullName evidence="2">Heterokaryon incompatibility protein</fullName>
    </submittedName>
</protein>
<name>A0A8H6N7P7_9PEZI</name>
<dbReference type="PANTHER" id="PTHR24148">
    <property type="entry name" value="ANKYRIN REPEAT DOMAIN-CONTAINING PROTEIN 39 HOMOLOG-RELATED"/>
    <property type="match status" value="1"/>
</dbReference>
<dbReference type="PANTHER" id="PTHR24148:SF82">
    <property type="entry name" value="HETEROKARYON INCOMPATIBILITY DOMAIN-CONTAINING PROTEIN"/>
    <property type="match status" value="1"/>
</dbReference>
<reference evidence="2" key="1">
    <citation type="journal article" date="2020" name="Phytopathology">
        <title>Genome Sequence Resources of Colletotrichum truncatum, C. plurivorum, C. musicola, and C. sojae: Four Species Pathogenic to Soybean (Glycine max).</title>
        <authorList>
            <person name="Rogerio F."/>
            <person name="Boufleur T.R."/>
            <person name="Ciampi-Guillardi M."/>
            <person name="Sukno S.A."/>
            <person name="Thon M.R."/>
            <person name="Massola Junior N.S."/>
            <person name="Baroncelli R."/>
        </authorList>
    </citation>
    <scope>NUCLEOTIDE SEQUENCE</scope>
    <source>
        <strain evidence="2">LFN00145</strain>
    </source>
</reference>
<feature type="domain" description="Heterokaryon incompatibility" evidence="1">
    <location>
        <begin position="51"/>
        <end position="141"/>
    </location>
</feature>
<evidence type="ECO:0000313" key="2">
    <source>
        <dbReference type="EMBL" id="KAF6823279.1"/>
    </source>
</evidence>
<dbReference type="InterPro" id="IPR052895">
    <property type="entry name" value="HetReg/Transcr_Mod"/>
</dbReference>
<dbReference type="AlphaFoldDB" id="A0A8H6N7P7"/>
<dbReference type="InterPro" id="IPR010730">
    <property type="entry name" value="HET"/>
</dbReference>
<organism evidence="2 3">
    <name type="scientific">Colletotrichum plurivorum</name>
    <dbReference type="NCBI Taxonomy" id="2175906"/>
    <lineage>
        <taxon>Eukaryota</taxon>
        <taxon>Fungi</taxon>
        <taxon>Dikarya</taxon>
        <taxon>Ascomycota</taxon>
        <taxon>Pezizomycotina</taxon>
        <taxon>Sordariomycetes</taxon>
        <taxon>Hypocreomycetidae</taxon>
        <taxon>Glomerellales</taxon>
        <taxon>Glomerellaceae</taxon>
        <taxon>Colletotrichum</taxon>
        <taxon>Colletotrichum orchidearum species complex</taxon>
    </lineage>
</organism>